<reference evidence="3" key="2">
    <citation type="submission" date="2019-06" db="EMBL/GenBank/DDBJ databases">
        <title>Genomics analysis of Aphanomyces spp. identifies a new class of oomycete effector associated with host adaptation.</title>
        <authorList>
            <person name="Gaulin E."/>
        </authorList>
    </citation>
    <scope>NUCLEOTIDE SEQUENCE</scope>
    <source>
        <strain evidence="3">CBS 578.67</strain>
    </source>
</reference>
<accession>A0A485L1D0</accession>
<keyword evidence="2" id="KW-0732">Signal</keyword>
<reference evidence="4 5" key="1">
    <citation type="submission" date="2019-03" db="EMBL/GenBank/DDBJ databases">
        <authorList>
            <person name="Gaulin E."/>
            <person name="Dumas B."/>
        </authorList>
    </citation>
    <scope>NUCLEOTIDE SEQUENCE [LARGE SCALE GENOMIC DNA]</scope>
    <source>
        <strain evidence="4">CBS 568.67</strain>
    </source>
</reference>
<dbReference type="OrthoDB" id="75832at2759"/>
<protein>
    <submittedName>
        <fullName evidence="4">Aste57867_14701 protein</fullName>
    </submittedName>
</protein>
<feature type="compositionally biased region" description="Polar residues" evidence="1">
    <location>
        <begin position="300"/>
        <end position="310"/>
    </location>
</feature>
<sequence>MLRVFSLFAFSIAAVASAAPVNASILGDTPVLPDVLTTLLAAYKPLLANYTKTQLPATIGSCAADQNPPAPCSEVGYLYEDKSTFYHVLARWVSGINTMRLDDLTMKFDDAGSLTLNLNVNFAQLPASLQVQGCAGVLGCTTVIDNTNSCCGTDKSVAMTATATCSESYPFLANFVVTRAAITPPINVQINILGKTWNVKDVTPSIENGLKTTAGKFLATTGLDLFNGQIKSLFGDKIFCSQKSKDAQTPAPTNATAAPSPAPTNATSGSSGSTPITGPTTAPTDTSGLSPLDKPATSVPAKSSSPTPVTSEATTVHFFSGLAVTVAALVML</sequence>
<evidence type="ECO:0000256" key="1">
    <source>
        <dbReference type="SAM" id="MobiDB-lite"/>
    </source>
</evidence>
<dbReference type="EMBL" id="VJMH01005571">
    <property type="protein sequence ID" value="KAF0694404.1"/>
    <property type="molecule type" value="Genomic_DNA"/>
</dbReference>
<feature type="region of interest" description="Disordered" evidence="1">
    <location>
        <begin position="245"/>
        <end position="310"/>
    </location>
</feature>
<evidence type="ECO:0000313" key="4">
    <source>
        <dbReference type="EMBL" id="VFT91519.1"/>
    </source>
</evidence>
<evidence type="ECO:0000313" key="5">
    <source>
        <dbReference type="Proteomes" id="UP000332933"/>
    </source>
</evidence>
<keyword evidence="5" id="KW-1185">Reference proteome</keyword>
<proteinExistence type="predicted"/>
<dbReference type="EMBL" id="CAADRA010005592">
    <property type="protein sequence ID" value="VFT91519.1"/>
    <property type="molecule type" value="Genomic_DNA"/>
</dbReference>
<evidence type="ECO:0000256" key="2">
    <source>
        <dbReference type="SAM" id="SignalP"/>
    </source>
</evidence>
<feature type="chain" id="PRO_5036116312" evidence="2">
    <location>
        <begin position="19"/>
        <end position="332"/>
    </location>
</feature>
<organism evidence="4 5">
    <name type="scientific">Aphanomyces stellatus</name>
    <dbReference type="NCBI Taxonomy" id="120398"/>
    <lineage>
        <taxon>Eukaryota</taxon>
        <taxon>Sar</taxon>
        <taxon>Stramenopiles</taxon>
        <taxon>Oomycota</taxon>
        <taxon>Saprolegniomycetes</taxon>
        <taxon>Saprolegniales</taxon>
        <taxon>Verrucalvaceae</taxon>
        <taxon>Aphanomyces</taxon>
    </lineage>
</organism>
<gene>
    <name evidence="4" type="primary">Aste57867_14701</name>
    <name evidence="3" type="ORF">As57867_014646</name>
    <name evidence="4" type="ORF">ASTE57867_14701</name>
</gene>
<feature type="compositionally biased region" description="Low complexity" evidence="1">
    <location>
        <begin position="249"/>
        <end position="288"/>
    </location>
</feature>
<dbReference type="AlphaFoldDB" id="A0A485L1D0"/>
<name>A0A485L1D0_9STRA</name>
<feature type="signal peptide" evidence="2">
    <location>
        <begin position="1"/>
        <end position="18"/>
    </location>
</feature>
<evidence type="ECO:0000313" key="3">
    <source>
        <dbReference type="EMBL" id="KAF0694404.1"/>
    </source>
</evidence>
<dbReference type="Proteomes" id="UP000332933">
    <property type="component" value="Unassembled WGS sequence"/>
</dbReference>